<keyword evidence="3" id="KW-0645">Protease</keyword>
<dbReference type="PANTHER" id="PTHR47966:SF51">
    <property type="entry name" value="BETA-SITE APP-CLEAVING ENZYME, ISOFORM A-RELATED"/>
    <property type="match status" value="1"/>
</dbReference>
<feature type="chain" id="PRO_5034963633" description="Peptidase A1 domain-containing protein" evidence="4">
    <location>
        <begin position="19"/>
        <end position="334"/>
    </location>
</feature>
<feature type="domain" description="Peptidase A1" evidence="5">
    <location>
        <begin position="90"/>
        <end position="334"/>
    </location>
</feature>
<dbReference type="GO" id="GO:0006508">
    <property type="term" value="P:proteolysis"/>
    <property type="evidence" value="ECO:0007669"/>
    <property type="project" value="UniProtKB-KW"/>
</dbReference>
<gene>
    <name evidence="6" type="ORF">RDB_LOCUS101990</name>
</gene>
<reference evidence="6" key="1">
    <citation type="submission" date="2021-01" db="EMBL/GenBank/DDBJ databases">
        <authorList>
            <person name="Kaushik A."/>
        </authorList>
    </citation>
    <scope>NUCLEOTIDE SEQUENCE</scope>
    <source>
        <strain evidence="6">AG3-1AP</strain>
    </source>
</reference>
<dbReference type="PRINTS" id="PR00792">
    <property type="entry name" value="PEPSIN"/>
</dbReference>
<dbReference type="SUPFAM" id="SSF50630">
    <property type="entry name" value="Acid proteases"/>
    <property type="match status" value="1"/>
</dbReference>
<proteinExistence type="inferred from homology"/>
<comment type="similarity">
    <text evidence="1 3">Belongs to the peptidase A1 family.</text>
</comment>
<dbReference type="EMBL" id="CAJMWV010003541">
    <property type="protein sequence ID" value="CAE6483997.1"/>
    <property type="molecule type" value="Genomic_DNA"/>
</dbReference>
<name>A0A8H3CJS9_9AGAM</name>
<evidence type="ECO:0000256" key="3">
    <source>
        <dbReference type="RuleBase" id="RU000454"/>
    </source>
</evidence>
<dbReference type="CDD" id="cd05471">
    <property type="entry name" value="pepsin_like"/>
    <property type="match status" value="1"/>
</dbReference>
<dbReference type="AlphaFoldDB" id="A0A8H3CJS9"/>
<dbReference type="PROSITE" id="PS51767">
    <property type="entry name" value="PEPTIDASE_A1"/>
    <property type="match status" value="1"/>
</dbReference>
<dbReference type="InterPro" id="IPR001461">
    <property type="entry name" value="Aspartic_peptidase_A1"/>
</dbReference>
<keyword evidence="4" id="KW-0732">Signal</keyword>
<dbReference type="InterPro" id="IPR001969">
    <property type="entry name" value="Aspartic_peptidase_AS"/>
</dbReference>
<dbReference type="GO" id="GO:0004190">
    <property type="term" value="F:aspartic-type endopeptidase activity"/>
    <property type="evidence" value="ECO:0007669"/>
    <property type="project" value="UniProtKB-KW"/>
</dbReference>
<protein>
    <recommendedName>
        <fullName evidence="5">Peptidase A1 domain-containing protein</fullName>
    </recommendedName>
</protein>
<evidence type="ECO:0000313" key="7">
    <source>
        <dbReference type="Proteomes" id="UP000663831"/>
    </source>
</evidence>
<evidence type="ECO:0000256" key="4">
    <source>
        <dbReference type="SAM" id="SignalP"/>
    </source>
</evidence>
<dbReference type="InterPro" id="IPR021109">
    <property type="entry name" value="Peptidase_aspartic_dom_sf"/>
</dbReference>
<evidence type="ECO:0000256" key="1">
    <source>
        <dbReference type="ARBA" id="ARBA00007447"/>
    </source>
</evidence>
<dbReference type="InterPro" id="IPR033121">
    <property type="entry name" value="PEPTIDASE_A1"/>
</dbReference>
<dbReference type="PANTHER" id="PTHR47966">
    <property type="entry name" value="BETA-SITE APP-CLEAVING ENZYME, ISOFORM A-RELATED"/>
    <property type="match status" value="1"/>
</dbReference>
<sequence>MIFLTILLAFIAASPALGAPQKSMGISIPLTEYSLHGKEDMINLEADALQDHCDTMKCPAKVKKTGVSQRLTSLFKRQKAPLVKLKRSTWGAKMQIGTPPQDFVVILDTGSDFTWLRAPISQENSSTHTYDPKKSLTSELVVEEEIFSRAYLGGTKVEGPVLADTVTIGGLVADNQWFASVEAAGKKAITKEGLLGLAFRNPNHQSKNDKSNFINNLLSQKKITHGIFTMYINSQSGSELYIGGINQDKYKGQITYLPQIDHMCFHFTFNGQEFPITRKDLIWAKHPGQPHRCIGTVRVNDRIHNKWVLGIAFMKTVYTIFDMDNHQIGFAKTA</sequence>
<accession>A0A8H3CJS9</accession>
<dbReference type="PROSITE" id="PS00141">
    <property type="entry name" value="ASP_PROTEASE"/>
    <property type="match status" value="1"/>
</dbReference>
<comment type="caution">
    <text evidence="6">The sequence shown here is derived from an EMBL/GenBank/DDBJ whole genome shotgun (WGS) entry which is preliminary data.</text>
</comment>
<evidence type="ECO:0000259" key="5">
    <source>
        <dbReference type="PROSITE" id="PS51767"/>
    </source>
</evidence>
<keyword evidence="3" id="KW-0378">Hydrolase</keyword>
<dbReference type="Proteomes" id="UP000663831">
    <property type="component" value="Unassembled WGS sequence"/>
</dbReference>
<evidence type="ECO:0000313" key="6">
    <source>
        <dbReference type="EMBL" id="CAE6483997.1"/>
    </source>
</evidence>
<organism evidence="6 7">
    <name type="scientific">Rhizoctonia solani</name>
    <dbReference type="NCBI Taxonomy" id="456999"/>
    <lineage>
        <taxon>Eukaryota</taxon>
        <taxon>Fungi</taxon>
        <taxon>Dikarya</taxon>
        <taxon>Basidiomycota</taxon>
        <taxon>Agaricomycotina</taxon>
        <taxon>Agaricomycetes</taxon>
        <taxon>Cantharellales</taxon>
        <taxon>Ceratobasidiaceae</taxon>
        <taxon>Rhizoctonia</taxon>
    </lineage>
</organism>
<dbReference type="Gene3D" id="2.40.70.10">
    <property type="entry name" value="Acid Proteases"/>
    <property type="match status" value="3"/>
</dbReference>
<dbReference type="Pfam" id="PF00026">
    <property type="entry name" value="Asp"/>
    <property type="match status" value="2"/>
</dbReference>
<dbReference type="InterPro" id="IPR034164">
    <property type="entry name" value="Pepsin-like_dom"/>
</dbReference>
<feature type="signal peptide" evidence="4">
    <location>
        <begin position="1"/>
        <end position="18"/>
    </location>
</feature>
<evidence type="ECO:0000256" key="2">
    <source>
        <dbReference type="ARBA" id="ARBA00022750"/>
    </source>
</evidence>
<keyword evidence="2 3" id="KW-0064">Aspartyl protease</keyword>